<reference evidence="2 3" key="1">
    <citation type="submission" date="2018-08" db="EMBL/GenBank/DDBJ databases">
        <title>Sequencing the genomes of 1000 actinobacteria strains.</title>
        <authorList>
            <person name="Klenk H.-P."/>
        </authorList>
    </citation>
    <scope>NUCLEOTIDE SEQUENCE [LARGE SCALE GENOMIC DNA]</scope>
    <source>
        <strain evidence="2 3">DSM 44099</strain>
    </source>
</reference>
<accession>A0A3D9ZEW4</accession>
<dbReference type="AlphaFoldDB" id="A0A3D9ZEW4"/>
<sequence>MLLRTDARPTTEVGVPPGGGVGMCEISDAGVGRVQAGEAGQSAPSAAGGGGAS</sequence>
<evidence type="ECO:0000313" key="2">
    <source>
        <dbReference type="EMBL" id="REF95795.1"/>
    </source>
</evidence>
<proteinExistence type="predicted"/>
<organism evidence="2 3">
    <name type="scientific">Asanoa ferruginea</name>
    <dbReference type="NCBI Taxonomy" id="53367"/>
    <lineage>
        <taxon>Bacteria</taxon>
        <taxon>Bacillati</taxon>
        <taxon>Actinomycetota</taxon>
        <taxon>Actinomycetes</taxon>
        <taxon>Micromonosporales</taxon>
        <taxon>Micromonosporaceae</taxon>
        <taxon>Asanoa</taxon>
    </lineage>
</organism>
<evidence type="ECO:0000313" key="3">
    <source>
        <dbReference type="Proteomes" id="UP000256913"/>
    </source>
</evidence>
<gene>
    <name evidence="2" type="ORF">DFJ67_1757</name>
</gene>
<name>A0A3D9ZEW4_9ACTN</name>
<feature type="region of interest" description="Disordered" evidence="1">
    <location>
        <begin position="1"/>
        <end position="26"/>
    </location>
</feature>
<comment type="caution">
    <text evidence="2">The sequence shown here is derived from an EMBL/GenBank/DDBJ whole genome shotgun (WGS) entry which is preliminary data.</text>
</comment>
<dbReference type="EMBL" id="QUMQ01000001">
    <property type="protein sequence ID" value="REF95795.1"/>
    <property type="molecule type" value="Genomic_DNA"/>
</dbReference>
<evidence type="ECO:0000256" key="1">
    <source>
        <dbReference type="SAM" id="MobiDB-lite"/>
    </source>
</evidence>
<keyword evidence="3" id="KW-1185">Reference proteome</keyword>
<dbReference type="Proteomes" id="UP000256913">
    <property type="component" value="Unassembled WGS sequence"/>
</dbReference>
<protein>
    <submittedName>
        <fullName evidence="2">Uncharacterized protein</fullName>
    </submittedName>
</protein>